<keyword evidence="3" id="KW-1185">Reference proteome</keyword>
<keyword evidence="1" id="KW-0067">ATP-binding</keyword>
<dbReference type="HOGENOM" id="CLU_001324_4_6_1"/>
<sequence length="89" mass="10021">MRKFVLEGRVISGCNIVEKVFIPRLSLTPSDNRIPFKFKRRQFPISVSFAMTINKGQGQGVLKILINDEDGDGTDVASNVVYREVFCNV</sequence>
<keyword evidence="1" id="KW-0378">Hydrolase</keyword>
<name>A0A072V3C2_MEDTR</name>
<dbReference type="AlphaFoldDB" id="A0A072V3C2"/>
<evidence type="ECO:0000313" key="3">
    <source>
        <dbReference type="Proteomes" id="UP000002051"/>
    </source>
</evidence>
<dbReference type="EMBL" id="CM001219">
    <property type="protein sequence ID" value="KEH36171.1"/>
    <property type="molecule type" value="Genomic_DNA"/>
</dbReference>
<gene>
    <name evidence="1" type="ordered locus">MTR_3g112030</name>
</gene>
<protein>
    <submittedName>
        <fullName evidence="1">PIF1 helicase, putative</fullName>
    </submittedName>
</protein>
<proteinExistence type="predicted"/>
<dbReference type="PANTHER" id="PTHR23274">
    <property type="entry name" value="DNA HELICASE-RELATED"/>
    <property type="match status" value="1"/>
</dbReference>
<accession>A0A072V3C2</accession>
<keyword evidence="1" id="KW-0347">Helicase</keyword>
<reference evidence="1 3" key="1">
    <citation type="journal article" date="2011" name="Nature">
        <title>The Medicago genome provides insight into the evolution of rhizobial symbioses.</title>
        <authorList>
            <person name="Young N.D."/>
            <person name="Debelle F."/>
            <person name="Oldroyd G.E."/>
            <person name="Geurts R."/>
            <person name="Cannon S.B."/>
            <person name="Udvardi M.K."/>
            <person name="Benedito V.A."/>
            <person name="Mayer K.F."/>
            <person name="Gouzy J."/>
            <person name="Schoof H."/>
            <person name="Van de Peer Y."/>
            <person name="Proost S."/>
            <person name="Cook D.R."/>
            <person name="Meyers B.C."/>
            <person name="Spannagl M."/>
            <person name="Cheung F."/>
            <person name="De Mita S."/>
            <person name="Krishnakumar V."/>
            <person name="Gundlach H."/>
            <person name="Zhou S."/>
            <person name="Mudge J."/>
            <person name="Bharti A.K."/>
            <person name="Murray J.D."/>
            <person name="Naoumkina M.A."/>
            <person name="Rosen B."/>
            <person name="Silverstein K.A."/>
            <person name="Tang H."/>
            <person name="Rombauts S."/>
            <person name="Zhao P.X."/>
            <person name="Zhou P."/>
            <person name="Barbe V."/>
            <person name="Bardou P."/>
            <person name="Bechner M."/>
            <person name="Bellec A."/>
            <person name="Berger A."/>
            <person name="Berges H."/>
            <person name="Bidwell S."/>
            <person name="Bisseling T."/>
            <person name="Choisne N."/>
            <person name="Couloux A."/>
            <person name="Denny R."/>
            <person name="Deshpande S."/>
            <person name="Dai X."/>
            <person name="Doyle J.J."/>
            <person name="Dudez A.M."/>
            <person name="Farmer A.D."/>
            <person name="Fouteau S."/>
            <person name="Franken C."/>
            <person name="Gibelin C."/>
            <person name="Gish J."/>
            <person name="Goldstein S."/>
            <person name="Gonzalez A.J."/>
            <person name="Green P.J."/>
            <person name="Hallab A."/>
            <person name="Hartog M."/>
            <person name="Hua A."/>
            <person name="Humphray S.J."/>
            <person name="Jeong D.H."/>
            <person name="Jing Y."/>
            <person name="Jocker A."/>
            <person name="Kenton S.M."/>
            <person name="Kim D.J."/>
            <person name="Klee K."/>
            <person name="Lai H."/>
            <person name="Lang C."/>
            <person name="Lin S."/>
            <person name="Macmil S.L."/>
            <person name="Magdelenat G."/>
            <person name="Matthews L."/>
            <person name="McCorrison J."/>
            <person name="Monaghan E.L."/>
            <person name="Mun J.H."/>
            <person name="Najar F.Z."/>
            <person name="Nicholson C."/>
            <person name="Noirot C."/>
            <person name="O'Bleness M."/>
            <person name="Paule C.R."/>
            <person name="Poulain J."/>
            <person name="Prion F."/>
            <person name="Qin B."/>
            <person name="Qu C."/>
            <person name="Retzel E.F."/>
            <person name="Riddle C."/>
            <person name="Sallet E."/>
            <person name="Samain S."/>
            <person name="Samson N."/>
            <person name="Sanders I."/>
            <person name="Saurat O."/>
            <person name="Scarpelli C."/>
            <person name="Schiex T."/>
            <person name="Segurens B."/>
            <person name="Severin A.J."/>
            <person name="Sherrier D.J."/>
            <person name="Shi R."/>
            <person name="Sims S."/>
            <person name="Singer S.R."/>
            <person name="Sinharoy S."/>
            <person name="Sterck L."/>
            <person name="Viollet A."/>
            <person name="Wang B.B."/>
            <person name="Wang K."/>
            <person name="Wang M."/>
            <person name="Wang X."/>
            <person name="Warfsmann J."/>
            <person name="Weissenbach J."/>
            <person name="White D.D."/>
            <person name="White J.D."/>
            <person name="Wiley G.B."/>
            <person name="Wincker P."/>
            <person name="Xing Y."/>
            <person name="Yang L."/>
            <person name="Yao Z."/>
            <person name="Ying F."/>
            <person name="Zhai J."/>
            <person name="Zhou L."/>
            <person name="Zuber A."/>
            <person name="Denarie J."/>
            <person name="Dixon R.A."/>
            <person name="May G.D."/>
            <person name="Schwartz D.C."/>
            <person name="Rogers J."/>
            <person name="Quetier F."/>
            <person name="Town C.D."/>
            <person name="Roe B.A."/>
        </authorList>
    </citation>
    <scope>NUCLEOTIDE SEQUENCE [LARGE SCALE GENOMIC DNA]</scope>
    <source>
        <strain evidence="1">A17</strain>
        <strain evidence="2 3">cv. Jemalong A17</strain>
    </source>
</reference>
<dbReference type="Proteomes" id="UP000002051">
    <property type="component" value="Chromosome 3"/>
</dbReference>
<reference evidence="2" key="3">
    <citation type="submission" date="2015-04" db="UniProtKB">
        <authorList>
            <consortium name="EnsemblPlants"/>
        </authorList>
    </citation>
    <scope>IDENTIFICATION</scope>
    <source>
        <strain evidence="2">cv. Jemalong A17</strain>
    </source>
</reference>
<dbReference type="GO" id="GO:0004386">
    <property type="term" value="F:helicase activity"/>
    <property type="evidence" value="ECO:0007669"/>
    <property type="project" value="UniProtKB-KW"/>
</dbReference>
<dbReference type="STRING" id="3880.A0A072V3C2"/>
<dbReference type="EnsemblPlants" id="KEH36171">
    <property type="protein sequence ID" value="KEH36171"/>
    <property type="gene ID" value="MTR_3g112030"/>
</dbReference>
<keyword evidence="1" id="KW-0547">Nucleotide-binding</keyword>
<evidence type="ECO:0000313" key="2">
    <source>
        <dbReference type="EnsemblPlants" id="KEH36171"/>
    </source>
</evidence>
<organism evidence="1 3">
    <name type="scientific">Medicago truncatula</name>
    <name type="common">Barrel medic</name>
    <name type="synonym">Medicago tribuloides</name>
    <dbReference type="NCBI Taxonomy" id="3880"/>
    <lineage>
        <taxon>Eukaryota</taxon>
        <taxon>Viridiplantae</taxon>
        <taxon>Streptophyta</taxon>
        <taxon>Embryophyta</taxon>
        <taxon>Tracheophyta</taxon>
        <taxon>Spermatophyta</taxon>
        <taxon>Magnoliopsida</taxon>
        <taxon>eudicotyledons</taxon>
        <taxon>Gunneridae</taxon>
        <taxon>Pentapetalae</taxon>
        <taxon>rosids</taxon>
        <taxon>fabids</taxon>
        <taxon>Fabales</taxon>
        <taxon>Fabaceae</taxon>
        <taxon>Papilionoideae</taxon>
        <taxon>50 kb inversion clade</taxon>
        <taxon>NPAAA clade</taxon>
        <taxon>Hologalegina</taxon>
        <taxon>IRL clade</taxon>
        <taxon>Trifolieae</taxon>
        <taxon>Medicago</taxon>
    </lineage>
</organism>
<reference evidence="1 3" key="2">
    <citation type="journal article" date="2014" name="BMC Genomics">
        <title>An improved genome release (version Mt4.0) for the model legume Medicago truncatula.</title>
        <authorList>
            <person name="Tang H."/>
            <person name="Krishnakumar V."/>
            <person name="Bidwell S."/>
            <person name="Rosen B."/>
            <person name="Chan A."/>
            <person name="Zhou S."/>
            <person name="Gentzbittel L."/>
            <person name="Childs K.L."/>
            <person name="Yandell M."/>
            <person name="Gundlach H."/>
            <person name="Mayer K.F."/>
            <person name="Schwartz D.C."/>
            <person name="Town C.D."/>
        </authorList>
    </citation>
    <scope>GENOME REANNOTATION</scope>
    <source>
        <strain evidence="1">A17</strain>
        <strain evidence="2 3">cv. Jemalong A17</strain>
    </source>
</reference>
<dbReference type="PANTHER" id="PTHR23274:SF33">
    <property type="entry name" value="ANIMAL RPA1 DOMAIN PROTEIN"/>
    <property type="match status" value="1"/>
</dbReference>
<evidence type="ECO:0000313" key="1">
    <source>
        <dbReference type="EMBL" id="KEH36171.1"/>
    </source>
</evidence>